<proteinExistence type="predicted"/>
<gene>
    <name evidence="1" type="ORF">M514_04113</name>
</gene>
<dbReference type="PANTHER" id="PTHR22955:SF70">
    <property type="entry name" value="INTEGRASE CATALYTIC DOMAIN-CONTAINING PROTEIN"/>
    <property type="match status" value="1"/>
</dbReference>
<evidence type="ECO:0000313" key="1">
    <source>
        <dbReference type="EMBL" id="KFD68408.1"/>
    </source>
</evidence>
<dbReference type="EMBL" id="KL367505">
    <property type="protein sequence ID" value="KFD68408.1"/>
    <property type="molecule type" value="Genomic_DNA"/>
</dbReference>
<dbReference type="Pfam" id="PF05380">
    <property type="entry name" value="Peptidase_A17"/>
    <property type="match status" value="1"/>
</dbReference>
<sequence>MGQNPLAMLTAQCNRLAAPKTTSMPSFAATAPMGSCSLPKSSSFQPWKKCSPIPTGTDQAGLSTCVSGATTAVLPASIAGGAQQSVSGPFPGADLSTMFQTVTASGLQGAPGAALTPSIYNPYPAGGWLQGSSAHTVGPAAANSWWELHGGASPWLDSASPIRAAAQFHHHYPHHHSNVMEYGSAAAVASNLNSNFAQANFSLIPSGQVINPSKALPSVKRLELMGALIGARLVSYDKEVMELEIDAVHCWTDSKVALAWICSSTKQWKPFVKNRVEEIQSLTEPNSWRHYPGRENPADHATRGLALCKLVKARQWWNGPI</sequence>
<dbReference type="Proteomes" id="UP000030758">
    <property type="component" value="Unassembled WGS sequence"/>
</dbReference>
<name>A0A085NG12_9BILA</name>
<accession>A0A085NG12</accession>
<reference evidence="1" key="1">
    <citation type="journal article" date="2014" name="Nat. Genet.">
        <title>Genome and transcriptome of the porcine whipworm Trichuris suis.</title>
        <authorList>
            <person name="Jex A.R."/>
            <person name="Nejsum P."/>
            <person name="Schwarz E.M."/>
            <person name="Hu L."/>
            <person name="Young N.D."/>
            <person name="Hall R.S."/>
            <person name="Korhonen P.K."/>
            <person name="Liao S."/>
            <person name="Thamsborg S."/>
            <person name="Xia J."/>
            <person name="Xu P."/>
            <person name="Wang S."/>
            <person name="Scheerlinck J.P."/>
            <person name="Hofmann A."/>
            <person name="Sternberg P.W."/>
            <person name="Wang J."/>
            <person name="Gasser R.B."/>
        </authorList>
    </citation>
    <scope>NUCLEOTIDE SEQUENCE [LARGE SCALE GENOMIC DNA]</scope>
    <source>
        <strain evidence="1">DCEP-RM93F</strain>
    </source>
</reference>
<protein>
    <submittedName>
        <fullName evidence="1">Uncharacterized protein</fullName>
    </submittedName>
</protein>
<dbReference type="AlphaFoldDB" id="A0A085NG12"/>
<dbReference type="PANTHER" id="PTHR22955">
    <property type="entry name" value="RETROTRANSPOSON"/>
    <property type="match status" value="1"/>
</dbReference>
<organism evidence="1">
    <name type="scientific">Trichuris suis</name>
    <name type="common">pig whipworm</name>
    <dbReference type="NCBI Taxonomy" id="68888"/>
    <lineage>
        <taxon>Eukaryota</taxon>
        <taxon>Metazoa</taxon>
        <taxon>Ecdysozoa</taxon>
        <taxon>Nematoda</taxon>
        <taxon>Enoplea</taxon>
        <taxon>Dorylaimia</taxon>
        <taxon>Trichinellida</taxon>
        <taxon>Trichuridae</taxon>
        <taxon>Trichuris</taxon>
    </lineage>
</organism>
<dbReference type="InterPro" id="IPR008042">
    <property type="entry name" value="Retrotrans_Pao"/>
</dbReference>